<comment type="caution">
    <text evidence="1">The sequence shown here is derived from an EMBL/GenBank/DDBJ whole genome shotgun (WGS) entry which is preliminary data.</text>
</comment>
<reference evidence="1 2" key="1">
    <citation type="submission" date="2019-10" db="EMBL/GenBank/DDBJ databases">
        <title>The Genome Sequence of Clostridium tarantellae Isolated from Fish Brain.</title>
        <authorList>
            <person name="Bano L."/>
            <person name="Kiel M."/>
            <person name="Sales G."/>
            <person name="Doxey A.C."/>
            <person name="Mansfield M.J."/>
            <person name="Schiavone M."/>
            <person name="Rossetto O."/>
            <person name="Pirazzini M."/>
            <person name="Dobrindt U."/>
            <person name="Montecucco C."/>
        </authorList>
    </citation>
    <scope>NUCLEOTIDE SEQUENCE [LARGE SCALE GENOMIC DNA]</scope>
    <source>
        <strain evidence="1 2">DSM 3997</strain>
    </source>
</reference>
<dbReference type="RefSeq" id="WP_152889076.1">
    <property type="nucleotide sequence ID" value="NZ_WHJC01000074.1"/>
</dbReference>
<dbReference type="Proteomes" id="UP000430345">
    <property type="component" value="Unassembled WGS sequence"/>
</dbReference>
<dbReference type="OrthoDB" id="1938606at2"/>
<accession>A0A6I1MTC9</accession>
<dbReference type="Pfam" id="PF07388">
    <property type="entry name" value="A-2_8-polyST"/>
    <property type="match status" value="1"/>
</dbReference>
<dbReference type="InterPro" id="IPR010866">
    <property type="entry name" value="A-2_8-polyST"/>
</dbReference>
<organism evidence="1 2">
    <name type="scientific">Clostridium tarantellae</name>
    <dbReference type="NCBI Taxonomy" id="39493"/>
    <lineage>
        <taxon>Bacteria</taxon>
        <taxon>Bacillati</taxon>
        <taxon>Bacillota</taxon>
        <taxon>Clostridia</taxon>
        <taxon>Eubacteriales</taxon>
        <taxon>Clostridiaceae</taxon>
        <taxon>Clostridium</taxon>
    </lineage>
</organism>
<evidence type="ECO:0000313" key="1">
    <source>
        <dbReference type="EMBL" id="MPQ43499.1"/>
    </source>
</evidence>
<proteinExistence type="predicted"/>
<dbReference type="Gene3D" id="3.40.50.11110">
    <property type="entry name" value="Sialyltransferase, C-terminal GT-B Rossman nucleotide-binding domain"/>
    <property type="match status" value="1"/>
</dbReference>
<dbReference type="EMBL" id="WHJC01000074">
    <property type="protein sequence ID" value="MPQ43499.1"/>
    <property type="molecule type" value="Genomic_DNA"/>
</dbReference>
<gene>
    <name evidence="1" type="ORF">GBZ86_06985</name>
</gene>
<sequence length="363" mass="42683">MMKNNLFLAHTPYHLLLSATLVKQENLKNNVLVIFKDFNINMDEYKWLNDYFHEIIILRGSYKLNYTRDKLKTKIGKMVYVRGCALGTVFAIKKLIKSFKDISWSQIFCFNDSFEKIQILIHNLKGENTKVAYIEDGSAAYWVKKDIFLHMKINASKFLSTSYIMLKSFNFHDKYEIIDVFGGGSYIDYSYFLYPDFICKELKKKEAKEIKSEDLKTVILRKNFEKFNINNSIVILADLYSPKVKEYFEEAFKYLKGYNIYLKYHPRETNFYLNDLVKGREFILPSEEALESILVNSKNNIIIGTGGSTVFFTLPKISENKYISLNKIFNISFGEEYEKTLEKIGINIPLNYEEFNIVLERSK</sequence>
<evidence type="ECO:0000313" key="2">
    <source>
        <dbReference type="Proteomes" id="UP000430345"/>
    </source>
</evidence>
<dbReference type="AlphaFoldDB" id="A0A6I1MTC9"/>
<keyword evidence="2" id="KW-1185">Reference proteome</keyword>
<name>A0A6I1MTC9_9CLOT</name>
<protein>
    <submittedName>
        <fullName evidence="1">Uncharacterized protein</fullName>
    </submittedName>
</protein>